<dbReference type="Proteomes" id="UP000615446">
    <property type="component" value="Unassembled WGS sequence"/>
</dbReference>
<dbReference type="EMBL" id="BEXD01002424">
    <property type="protein sequence ID" value="GBB98244.1"/>
    <property type="molecule type" value="Genomic_DNA"/>
</dbReference>
<comment type="caution">
    <text evidence="1">The sequence shown here is derived from an EMBL/GenBank/DDBJ whole genome shotgun (WGS) entry which is preliminary data.</text>
</comment>
<dbReference type="EMBL" id="BLAL01000218">
    <property type="protein sequence ID" value="GES92835.1"/>
    <property type="molecule type" value="Genomic_DNA"/>
</dbReference>
<accession>A0A2Z6RJJ4</accession>
<dbReference type="InterPro" id="IPR032675">
    <property type="entry name" value="LRR_dom_sf"/>
</dbReference>
<keyword evidence="3" id="KW-1185">Reference proteome</keyword>
<proteinExistence type="predicted"/>
<evidence type="ECO:0008006" key="4">
    <source>
        <dbReference type="Google" id="ProtNLM"/>
    </source>
</evidence>
<dbReference type="AlphaFoldDB" id="A0A2Z6RJJ4"/>
<sequence length="480" mass="56110">MEKLNVDCLILIFYELRKDEKSLYSCLLVNKEWCHLVVPILWEKYPYLFFKKSRENFPNIILSYLPNSSKQLLFDNAISLPLTIFSKPPTFNYVSLCKYLRDEIIDNIIRVVLFKQGISKNIDYLQKRELLKQEIYKLFISQCKNVKELEWKTSQPLPSFPGALTCFSKLYSLNIDLRYVSSNNLHEMAQICKNLGELIASNCSQDTPGLISLIDAQSNLKSISFNFQFKKGRCEELSKALIRKCYTIKDLSLFWSFDIILLSFLTSFINLKYLKIYDTEKEFVRYLVNLKFPSLQFLDINAKLLYFKELAIIIERTNGNLSHVSLHTSNESAAENTGILLKTISIHCPKIENLITYIIPKDLIYVKSLLMNCRNLKDLHFKCLNGNNSDIGDELLNIMAKFSPKSLIRISLIGDWKYSANAFEKYFESYRGRKLHDFYINYYFRNHITNEHVDVVIKYYNEGIIVDSNLLAHHSLMNNV</sequence>
<dbReference type="SUPFAM" id="SSF52047">
    <property type="entry name" value="RNI-like"/>
    <property type="match status" value="1"/>
</dbReference>
<reference evidence="2" key="2">
    <citation type="submission" date="2019-10" db="EMBL/GenBank/DDBJ databases">
        <title>Conservation and host-specific expression of non-tandemly repeated heterogenous ribosome RNA gene in arbuscular mycorrhizal fungi.</title>
        <authorList>
            <person name="Maeda T."/>
            <person name="Kobayashi Y."/>
            <person name="Nakagawa T."/>
            <person name="Ezawa T."/>
            <person name="Yamaguchi K."/>
            <person name="Bino T."/>
            <person name="Nishimoto Y."/>
            <person name="Shigenobu S."/>
            <person name="Kawaguchi M."/>
        </authorList>
    </citation>
    <scope>NUCLEOTIDE SEQUENCE</scope>
    <source>
        <strain evidence="2">HR1</strain>
    </source>
</reference>
<protein>
    <recommendedName>
        <fullName evidence="4">F-box domain-containing protein</fullName>
    </recommendedName>
</protein>
<organism evidence="1 3">
    <name type="scientific">Rhizophagus clarus</name>
    <dbReference type="NCBI Taxonomy" id="94130"/>
    <lineage>
        <taxon>Eukaryota</taxon>
        <taxon>Fungi</taxon>
        <taxon>Fungi incertae sedis</taxon>
        <taxon>Mucoromycota</taxon>
        <taxon>Glomeromycotina</taxon>
        <taxon>Glomeromycetes</taxon>
        <taxon>Glomerales</taxon>
        <taxon>Glomeraceae</taxon>
        <taxon>Rhizophagus</taxon>
    </lineage>
</organism>
<dbReference type="Proteomes" id="UP000247702">
    <property type="component" value="Unassembled WGS sequence"/>
</dbReference>
<dbReference type="Gene3D" id="3.80.10.10">
    <property type="entry name" value="Ribonuclease Inhibitor"/>
    <property type="match status" value="1"/>
</dbReference>
<reference evidence="1 3" key="1">
    <citation type="submission" date="2017-11" db="EMBL/GenBank/DDBJ databases">
        <title>The genome of Rhizophagus clarus HR1 reveals common genetic basis of auxotrophy among arbuscular mycorrhizal fungi.</title>
        <authorList>
            <person name="Kobayashi Y."/>
        </authorList>
    </citation>
    <scope>NUCLEOTIDE SEQUENCE [LARGE SCALE GENOMIC DNA]</scope>
    <source>
        <strain evidence="1 3">HR1</strain>
    </source>
</reference>
<name>A0A2Z6RJJ4_9GLOM</name>
<evidence type="ECO:0000313" key="1">
    <source>
        <dbReference type="EMBL" id="GBB98244.1"/>
    </source>
</evidence>
<evidence type="ECO:0000313" key="3">
    <source>
        <dbReference type="Proteomes" id="UP000247702"/>
    </source>
</evidence>
<evidence type="ECO:0000313" key="2">
    <source>
        <dbReference type="EMBL" id="GES92835.1"/>
    </source>
</evidence>
<dbReference type="OrthoDB" id="2305494at2759"/>
<gene>
    <name evidence="2" type="ORF">RCL2_001959500</name>
    <name evidence="1" type="ORF">RclHR1_03180009</name>
</gene>